<evidence type="ECO:0000259" key="1">
    <source>
        <dbReference type="Pfam" id="PF01610"/>
    </source>
</evidence>
<gene>
    <name evidence="4" type="ORF">D8M03_16280</name>
</gene>
<dbReference type="Pfam" id="PF14690">
    <property type="entry name" value="Zn_ribbon_ISL3"/>
    <property type="match status" value="1"/>
</dbReference>
<dbReference type="InterPro" id="IPR047951">
    <property type="entry name" value="Transpos_ISL3"/>
</dbReference>
<dbReference type="OrthoDB" id="6197054at2"/>
<dbReference type="InterPro" id="IPR002560">
    <property type="entry name" value="Transposase_DDE"/>
</dbReference>
<evidence type="ECO:0000259" key="3">
    <source>
        <dbReference type="Pfam" id="PF14690"/>
    </source>
</evidence>
<dbReference type="AlphaFoldDB" id="A0A494YTB0"/>
<accession>A0A494YTB0</accession>
<dbReference type="Proteomes" id="UP000272238">
    <property type="component" value="Unassembled WGS sequence"/>
</dbReference>
<dbReference type="InterPro" id="IPR032877">
    <property type="entry name" value="Transposase_HTH"/>
</dbReference>
<dbReference type="Pfam" id="PF01610">
    <property type="entry name" value="DDE_Tnp_ISL3"/>
    <property type="match status" value="1"/>
</dbReference>
<reference evidence="4 5" key="1">
    <citation type="journal article" date="2016" name="Antonie Van Leeuwenhoek">
        <title>Lysinibacillus endophyticus sp. nov., an indole-3-acetic acid producing endophytic bacterium isolated from corn root (Zea mays cv. Xinken-5).</title>
        <authorList>
            <person name="Yu J."/>
            <person name="Guan X."/>
            <person name="Liu C."/>
            <person name="Xiang W."/>
            <person name="Yu Z."/>
            <person name="Liu X."/>
            <person name="Wang G."/>
        </authorList>
    </citation>
    <scope>NUCLEOTIDE SEQUENCE [LARGE SCALE GENOMIC DNA]</scope>
    <source>
        <strain evidence="4 5">DSM 100506</strain>
    </source>
</reference>
<dbReference type="Pfam" id="PF13542">
    <property type="entry name" value="HTH_Tnp_ISL3"/>
    <property type="match status" value="1"/>
</dbReference>
<evidence type="ECO:0000313" key="4">
    <source>
        <dbReference type="EMBL" id="RKQ13336.1"/>
    </source>
</evidence>
<keyword evidence="5" id="KW-1185">Reference proteome</keyword>
<feature type="domain" description="Transposase IS204/IS1001/IS1096/IS1165 DDE" evidence="1">
    <location>
        <begin position="150"/>
        <end position="388"/>
    </location>
</feature>
<organism evidence="4 5">
    <name type="scientific">Ureibacillus endophyticus</name>
    <dbReference type="NCBI Taxonomy" id="1978490"/>
    <lineage>
        <taxon>Bacteria</taxon>
        <taxon>Bacillati</taxon>
        <taxon>Bacillota</taxon>
        <taxon>Bacilli</taxon>
        <taxon>Bacillales</taxon>
        <taxon>Caryophanaceae</taxon>
        <taxon>Ureibacillus</taxon>
    </lineage>
</organism>
<sequence>MNFNMELPGLKGVNIEDIIEQENRILVYVSMPLKEHSCPTCGEKTSKVHDYRTRKIGHLSFWGRLTKLMYRCRRYRCTCGKRFAEKAPFVERYQRFSKEVNQAMIIQSVQSKTFKDAAMTLGTSISTIIRRFIKQAKAALPEGFRLPKAIAIDEYKADTDAGKYQLIIANAETHEPIDILPNRRLQTIKTYLQKYGQDVEIVVMDMNGSFKAAVHQALAKPIIVADRFHYCRYIHWALDDVRRKVQKEMHAYDRKKCKRMRFVLHKNSAKLSDDERWYLNRYLSLSPELKKAYELKEAYKQWFTQAKEENNIQKIKEGLEAFYRKVEEASIPSFKKRIQTLKNWQIEILNSFVFDYSNGFLEGINNKTKVLKRNAYGFHKYEHFKAKILLGHMYKKIGLHVG</sequence>
<dbReference type="EMBL" id="RBZN01000066">
    <property type="protein sequence ID" value="RKQ13336.1"/>
    <property type="molecule type" value="Genomic_DNA"/>
</dbReference>
<protein>
    <submittedName>
        <fullName evidence="4">ISL3 family transposase</fullName>
    </submittedName>
</protein>
<feature type="domain" description="Transposase IS204/IS1001/IS1096/IS1165 helix-turn-helix" evidence="2">
    <location>
        <begin position="85"/>
        <end position="132"/>
    </location>
</feature>
<proteinExistence type="predicted"/>
<name>A0A494YTB0_9BACL</name>
<comment type="caution">
    <text evidence="4">The sequence shown here is derived from an EMBL/GenBank/DDBJ whole genome shotgun (WGS) entry which is preliminary data.</text>
</comment>
<feature type="domain" description="Transposase IS204/IS1001/IS1096/IS1165 zinc-finger" evidence="3">
    <location>
        <begin position="35"/>
        <end position="79"/>
    </location>
</feature>
<evidence type="ECO:0000313" key="5">
    <source>
        <dbReference type="Proteomes" id="UP000272238"/>
    </source>
</evidence>
<dbReference type="NCBIfam" id="NF033550">
    <property type="entry name" value="transpos_ISL3"/>
    <property type="match status" value="1"/>
</dbReference>
<dbReference type="PANTHER" id="PTHR33498:SF1">
    <property type="entry name" value="TRANSPOSASE FOR INSERTION SEQUENCE ELEMENT IS1557"/>
    <property type="match status" value="1"/>
</dbReference>
<dbReference type="InterPro" id="IPR029261">
    <property type="entry name" value="Transposase_Znf"/>
</dbReference>
<evidence type="ECO:0000259" key="2">
    <source>
        <dbReference type="Pfam" id="PF13542"/>
    </source>
</evidence>
<dbReference type="PANTHER" id="PTHR33498">
    <property type="entry name" value="TRANSPOSASE FOR INSERTION SEQUENCE ELEMENT IS1557"/>
    <property type="match status" value="1"/>
</dbReference>
<dbReference type="RefSeq" id="WP_121215853.1">
    <property type="nucleotide sequence ID" value="NZ_JAMYWW010000001.1"/>
</dbReference>